<feature type="transmembrane region" description="Helical" evidence="1">
    <location>
        <begin position="20"/>
        <end position="41"/>
    </location>
</feature>
<accession>A0AAV2W037</accession>
<reference evidence="2 3" key="1">
    <citation type="journal article" date="2013" name="ISME J.">
        <title>Comparative genomics of pathogenic lineages of Vibrio nigripulchritudo identifies virulence-associated traits.</title>
        <authorList>
            <person name="Goudenege D."/>
            <person name="Labreuche Y."/>
            <person name="Krin E."/>
            <person name="Ansquer D."/>
            <person name="Mangenot S."/>
            <person name="Calteau A."/>
            <person name="Medigue C."/>
            <person name="Mazel D."/>
            <person name="Polz M.F."/>
            <person name="Le Roux F."/>
        </authorList>
    </citation>
    <scope>NUCLEOTIDE SEQUENCE [LARGE SCALE GENOMIC DNA]</scope>
    <source>
        <strain evidence="2 3">SOn1</strain>
    </source>
</reference>
<proteinExistence type="predicted"/>
<protein>
    <recommendedName>
        <fullName evidence="4">Glycerophosphoryl diester phosphodiesterase membrane domain-containing protein</fullName>
    </recommendedName>
</protein>
<dbReference type="GeneID" id="97541588"/>
<gene>
    <name evidence="2" type="ORF">VIBNISOn1_970167</name>
</gene>
<comment type="caution">
    <text evidence="2">The sequence shown here is derived from an EMBL/GenBank/DDBJ whole genome shotgun (WGS) entry which is preliminary data.</text>
</comment>
<keyword evidence="1" id="KW-1133">Transmembrane helix</keyword>
<dbReference type="RefSeq" id="WP_004400651.1">
    <property type="nucleotide sequence ID" value="NZ_LK391965.1"/>
</dbReference>
<evidence type="ECO:0000313" key="2">
    <source>
        <dbReference type="EMBL" id="CCO50142.1"/>
    </source>
</evidence>
<feature type="transmembrane region" description="Helical" evidence="1">
    <location>
        <begin position="189"/>
        <end position="211"/>
    </location>
</feature>
<dbReference type="Proteomes" id="UP000018211">
    <property type="component" value="Unassembled WGS sequence"/>
</dbReference>
<name>A0AAV2W037_9VIBR</name>
<keyword evidence="1" id="KW-0472">Membrane</keyword>
<keyword evidence="1" id="KW-0812">Transmembrane</keyword>
<evidence type="ECO:0000256" key="1">
    <source>
        <dbReference type="SAM" id="Phobius"/>
    </source>
</evidence>
<feature type="transmembrane region" description="Helical" evidence="1">
    <location>
        <begin position="53"/>
        <end position="73"/>
    </location>
</feature>
<evidence type="ECO:0000313" key="3">
    <source>
        <dbReference type="Proteomes" id="UP000018211"/>
    </source>
</evidence>
<sequence length="228" mass="25739">MDIFKIIQESWNYYRRHLYAITLVMLPVICIVDLFNAVIPIDLKNITALQGSLLTLAPFVLLPLYQAAIVVLLKSRYDGANLTTGQCYRHGSDAYVRLLVMYIVMGIAVFFGFMLLIIPGIYLIGRFCLADYFCVLEEKSYTESLTLSWNATKQFQWPILGGYLLVALLQAMPTYLLGSLVGILELENAVVDFVIGAISTILMVMITAYTFRVYCFLEVDEPKQGEVV</sequence>
<organism evidence="2 3">
    <name type="scientific">Vibrio nigripulchritudo SOn1</name>
    <dbReference type="NCBI Taxonomy" id="1238450"/>
    <lineage>
        <taxon>Bacteria</taxon>
        <taxon>Pseudomonadati</taxon>
        <taxon>Pseudomonadota</taxon>
        <taxon>Gammaproteobacteria</taxon>
        <taxon>Vibrionales</taxon>
        <taxon>Vibrionaceae</taxon>
        <taxon>Vibrio</taxon>
    </lineage>
</organism>
<feature type="transmembrane region" description="Helical" evidence="1">
    <location>
        <begin position="94"/>
        <end position="122"/>
    </location>
</feature>
<dbReference type="EMBL" id="CAOF01000194">
    <property type="protein sequence ID" value="CCO50142.1"/>
    <property type="molecule type" value="Genomic_DNA"/>
</dbReference>
<evidence type="ECO:0008006" key="4">
    <source>
        <dbReference type="Google" id="ProtNLM"/>
    </source>
</evidence>
<feature type="transmembrane region" description="Helical" evidence="1">
    <location>
        <begin position="155"/>
        <end position="177"/>
    </location>
</feature>
<dbReference type="AlphaFoldDB" id="A0AAV2W037"/>